<name>A0A8S2UBZ7_9BILA</name>
<evidence type="ECO:0000313" key="3">
    <source>
        <dbReference type="EMBL" id="CAF4335703.1"/>
    </source>
</evidence>
<dbReference type="AlphaFoldDB" id="A0A8S2UBZ7"/>
<dbReference type="Pfam" id="PF00188">
    <property type="entry name" value="CAP"/>
    <property type="match status" value="1"/>
</dbReference>
<sequence>MLALHVYSGMNDSLGQRTCYNNLSKIYRSQHNYSQAKWFILQSNTISRLKHDVPNIIASLIELSAIKSDIKDYTLAMGDLNEALKIAVKNKDPRNESAVQDMAKRNYFSHTSKDGRSMEDRIVSAGYKFKGFKSFAIGENIAQGQQSIAEVMDGWFKSEGHCKNLMNPDFKEIGVAEYKSYWVQDFGSRTSFSAEQQKLIKSG</sequence>
<organism evidence="3 4">
    <name type="scientific">Didymodactylos carnosus</name>
    <dbReference type="NCBI Taxonomy" id="1234261"/>
    <lineage>
        <taxon>Eukaryota</taxon>
        <taxon>Metazoa</taxon>
        <taxon>Spiralia</taxon>
        <taxon>Gnathifera</taxon>
        <taxon>Rotifera</taxon>
        <taxon>Eurotatoria</taxon>
        <taxon>Bdelloidea</taxon>
        <taxon>Philodinida</taxon>
        <taxon>Philodinidae</taxon>
        <taxon>Didymodactylos</taxon>
    </lineage>
</organism>
<dbReference type="SUPFAM" id="SSF48452">
    <property type="entry name" value="TPR-like"/>
    <property type="match status" value="1"/>
</dbReference>
<dbReference type="EMBL" id="CAJNOK010039697">
    <property type="protein sequence ID" value="CAF1546581.1"/>
    <property type="molecule type" value="Genomic_DNA"/>
</dbReference>
<dbReference type="Gene3D" id="3.40.33.10">
    <property type="entry name" value="CAP"/>
    <property type="match status" value="1"/>
</dbReference>
<feature type="non-terminal residue" evidence="3">
    <location>
        <position position="1"/>
    </location>
</feature>
<feature type="domain" description="SCP" evidence="1">
    <location>
        <begin position="98"/>
        <end position="186"/>
    </location>
</feature>
<proteinExistence type="predicted"/>
<comment type="caution">
    <text evidence="3">The sequence shown here is derived from an EMBL/GenBank/DDBJ whole genome shotgun (WGS) entry which is preliminary data.</text>
</comment>
<accession>A0A8S2UBZ7</accession>
<dbReference type="SUPFAM" id="SSF55797">
    <property type="entry name" value="PR-1-like"/>
    <property type="match status" value="1"/>
</dbReference>
<dbReference type="PANTHER" id="PTHR31157">
    <property type="entry name" value="SCP DOMAIN-CONTAINING PROTEIN"/>
    <property type="match status" value="1"/>
</dbReference>
<dbReference type="CDD" id="cd05379">
    <property type="entry name" value="CAP_bacterial"/>
    <property type="match status" value="1"/>
</dbReference>
<dbReference type="Gene3D" id="1.25.40.10">
    <property type="entry name" value="Tetratricopeptide repeat domain"/>
    <property type="match status" value="1"/>
</dbReference>
<evidence type="ECO:0000259" key="1">
    <source>
        <dbReference type="Pfam" id="PF00188"/>
    </source>
</evidence>
<evidence type="ECO:0000313" key="4">
    <source>
        <dbReference type="Proteomes" id="UP000682733"/>
    </source>
</evidence>
<dbReference type="Proteomes" id="UP000682733">
    <property type="component" value="Unassembled WGS sequence"/>
</dbReference>
<gene>
    <name evidence="2" type="ORF">OVA965_LOCUS39056</name>
    <name evidence="3" type="ORF">TMI583_LOCUS40309</name>
</gene>
<dbReference type="InterPro" id="IPR014044">
    <property type="entry name" value="CAP_dom"/>
</dbReference>
<dbReference type="PANTHER" id="PTHR31157:SF1">
    <property type="entry name" value="SCP DOMAIN-CONTAINING PROTEIN"/>
    <property type="match status" value="1"/>
</dbReference>
<dbReference type="EMBL" id="CAJOBA010062107">
    <property type="protein sequence ID" value="CAF4335703.1"/>
    <property type="molecule type" value="Genomic_DNA"/>
</dbReference>
<dbReference type="Proteomes" id="UP000677228">
    <property type="component" value="Unassembled WGS sequence"/>
</dbReference>
<dbReference type="InterPro" id="IPR035940">
    <property type="entry name" value="CAP_sf"/>
</dbReference>
<dbReference type="InterPro" id="IPR011990">
    <property type="entry name" value="TPR-like_helical_dom_sf"/>
</dbReference>
<evidence type="ECO:0000313" key="2">
    <source>
        <dbReference type="EMBL" id="CAF1546581.1"/>
    </source>
</evidence>
<reference evidence="3" key="1">
    <citation type="submission" date="2021-02" db="EMBL/GenBank/DDBJ databases">
        <authorList>
            <person name="Nowell W R."/>
        </authorList>
    </citation>
    <scope>NUCLEOTIDE SEQUENCE</scope>
</reference>
<protein>
    <recommendedName>
        <fullName evidence="1">SCP domain-containing protein</fullName>
    </recommendedName>
</protein>